<feature type="domain" description="Major facilitator superfamily (MFS) profile" evidence="8">
    <location>
        <begin position="43"/>
        <end position="431"/>
    </location>
</feature>
<evidence type="ECO:0000256" key="7">
    <source>
        <dbReference type="SAM" id="Phobius"/>
    </source>
</evidence>
<comment type="subcellular location">
    <subcellularLocation>
        <location evidence="1">Cell membrane</location>
        <topology evidence="1">Multi-pass membrane protein</topology>
    </subcellularLocation>
</comment>
<dbReference type="EMBL" id="VWPJ01000013">
    <property type="protein sequence ID" value="KAA5604924.1"/>
    <property type="molecule type" value="Genomic_DNA"/>
</dbReference>
<protein>
    <submittedName>
        <fullName evidence="9">MFS transporter</fullName>
    </submittedName>
</protein>
<keyword evidence="5 7" id="KW-1133">Transmembrane helix</keyword>
<dbReference type="GO" id="GO:0005886">
    <property type="term" value="C:plasma membrane"/>
    <property type="evidence" value="ECO:0007669"/>
    <property type="project" value="UniProtKB-SubCell"/>
</dbReference>
<feature type="transmembrane region" description="Helical" evidence="7">
    <location>
        <begin position="374"/>
        <end position="395"/>
    </location>
</feature>
<accession>A0A5M6I9F8</accession>
<feature type="transmembrane region" description="Helical" evidence="7">
    <location>
        <begin position="282"/>
        <end position="303"/>
    </location>
</feature>
<dbReference type="GO" id="GO:0022857">
    <property type="term" value="F:transmembrane transporter activity"/>
    <property type="evidence" value="ECO:0007669"/>
    <property type="project" value="InterPro"/>
</dbReference>
<evidence type="ECO:0000259" key="8">
    <source>
        <dbReference type="PROSITE" id="PS50850"/>
    </source>
</evidence>
<feature type="transmembrane region" description="Helical" evidence="7">
    <location>
        <begin position="199"/>
        <end position="218"/>
    </location>
</feature>
<dbReference type="InterPro" id="IPR036259">
    <property type="entry name" value="MFS_trans_sf"/>
</dbReference>
<feature type="transmembrane region" description="Helical" evidence="7">
    <location>
        <begin position="142"/>
        <end position="164"/>
    </location>
</feature>
<keyword evidence="10" id="KW-1185">Reference proteome</keyword>
<feature type="transmembrane region" description="Helical" evidence="7">
    <location>
        <begin position="256"/>
        <end position="276"/>
    </location>
</feature>
<dbReference type="InterPro" id="IPR011701">
    <property type="entry name" value="MFS"/>
</dbReference>
<feature type="transmembrane region" description="Helical" evidence="7">
    <location>
        <begin position="117"/>
        <end position="136"/>
    </location>
</feature>
<evidence type="ECO:0000256" key="2">
    <source>
        <dbReference type="ARBA" id="ARBA00022448"/>
    </source>
</evidence>
<dbReference type="PANTHER" id="PTHR23517:SF13">
    <property type="entry name" value="MAJOR FACILITATOR SUPERFAMILY MFS_1"/>
    <property type="match status" value="1"/>
</dbReference>
<sequence>MAPLTQSICIRGASPLSTQKHIFRFCRKGRPMSTVPASGSPRAASSAQTGALAVHTGTTIAVLAASSALVPLYRLYQAAWHFSPVMLTLIFASYVLALLATLMIAGSLSDHIGRRPALTLALGLNIVAMGVFLVAGSPTVLLVARLVQGVATGIATATLAATLLDLHQERGALINSVAPMTGMAVGALGSAVLVDTTPFGSVFVLLLVVFCLNLGLTWRMPETVRRRPGALRSLRPRLVIPPGARAELLAITPINVSIWALGGFYLSLMPSLIAAVTGTQTALLAGGNVAALTLSGAAAILVIRRHGPMVALTAGGMALIVGLCVTLTGANQGIASLLIVGSVIAGVGFGAGFSGAMRRLAPLAAPHERAGLMAAFYVESYLANSLPTILAGVLIPRLGLLAVTNLYGGALIGLVGVGLLLTRMRHRRALA</sequence>
<name>A0A5M6I9F8_9PROT</name>
<dbReference type="AlphaFoldDB" id="A0A5M6I9F8"/>
<keyword evidence="3" id="KW-1003">Cell membrane</keyword>
<keyword evidence="6 7" id="KW-0472">Membrane</keyword>
<feature type="transmembrane region" description="Helical" evidence="7">
    <location>
        <begin position="334"/>
        <end position="353"/>
    </location>
</feature>
<dbReference type="Pfam" id="PF07690">
    <property type="entry name" value="MFS_1"/>
    <property type="match status" value="1"/>
</dbReference>
<feature type="transmembrane region" description="Helical" evidence="7">
    <location>
        <begin position="401"/>
        <end position="421"/>
    </location>
</feature>
<feature type="transmembrane region" description="Helical" evidence="7">
    <location>
        <begin position="171"/>
        <end position="193"/>
    </location>
</feature>
<dbReference type="Proteomes" id="UP000324065">
    <property type="component" value="Unassembled WGS sequence"/>
</dbReference>
<gene>
    <name evidence="9" type="ORF">F1188_14005</name>
</gene>
<evidence type="ECO:0000256" key="4">
    <source>
        <dbReference type="ARBA" id="ARBA00022692"/>
    </source>
</evidence>
<feature type="transmembrane region" description="Helical" evidence="7">
    <location>
        <begin position="85"/>
        <end position="105"/>
    </location>
</feature>
<organism evidence="9 10">
    <name type="scientific">Roseospira marina</name>
    <dbReference type="NCBI Taxonomy" id="140057"/>
    <lineage>
        <taxon>Bacteria</taxon>
        <taxon>Pseudomonadati</taxon>
        <taxon>Pseudomonadota</taxon>
        <taxon>Alphaproteobacteria</taxon>
        <taxon>Rhodospirillales</taxon>
        <taxon>Rhodospirillaceae</taxon>
        <taxon>Roseospira</taxon>
    </lineage>
</organism>
<evidence type="ECO:0000256" key="5">
    <source>
        <dbReference type="ARBA" id="ARBA00022989"/>
    </source>
</evidence>
<dbReference type="InterPro" id="IPR020846">
    <property type="entry name" value="MFS_dom"/>
</dbReference>
<dbReference type="SUPFAM" id="SSF103473">
    <property type="entry name" value="MFS general substrate transporter"/>
    <property type="match status" value="1"/>
</dbReference>
<dbReference type="OrthoDB" id="7283458at2"/>
<keyword evidence="4 7" id="KW-0812">Transmembrane</keyword>
<dbReference type="PANTHER" id="PTHR23517">
    <property type="entry name" value="RESISTANCE PROTEIN MDTM, PUTATIVE-RELATED-RELATED"/>
    <property type="match status" value="1"/>
</dbReference>
<keyword evidence="2" id="KW-0813">Transport</keyword>
<dbReference type="PROSITE" id="PS50850">
    <property type="entry name" value="MFS"/>
    <property type="match status" value="1"/>
</dbReference>
<feature type="transmembrane region" description="Helical" evidence="7">
    <location>
        <begin position="52"/>
        <end position="73"/>
    </location>
</feature>
<dbReference type="InterPro" id="IPR050171">
    <property type="entry name" value="MFS_Transporters"/>
</dbReference>
<proteinExistence type="predicted"/>
<evidence type="ECO:0000256" key="1">
    <source>
        <dbReference type="ARBA" id="ARBA00004651"/>
    </source>
</evidence>
<comment type="caution">
    <text evidence="9">The sequence shown here is derived from an EMBL/GenBank/DDBJ whole genome shotgun (WGS) entry which is preliminary data.</text>
</comment>
<evidence type="ECO:0000256" key="3">
    <source>
        <dbReference type="ARBA" id="ARBA00022475"/>
    </source>
</evidence>
<feature type="transmembrane region" description="Helical" evidence="7">
    <location>
        <begin position="310"/>
        <end position="328"/>
    </location>
</feature>
<evidence type="ECO:0000256" key="6">
    <source>
        <dbReference type="ARBA" id="ARBA00023136"/>
    </source>
</evidence>
<dbReference type="Gene3D" id="1.20.1250.20">
    <property type="entry name" value="MFS general substrate transporter like domains"/>
    <property type="match status" value="1"/>
</dbReference>
<evidence type="ECO:0000313" key="9">
    <source>
        <dbReference type="EMBL" id="KAA5604924.1"/>
    </source>
</evidence>
<reference evidence="9 10" key="1">
    <citation type="submission" date="2019-09" db="EMBL/GenBank/DDBJ databases">
        <title>Genome sequence of Roseospira marina, one of the more divergent members of the non-sulfur purple photosynthetic bacterial family, the Rhodospirillaceae.</title>
        <authorList>
            <person name="Meyer T."/>
            <person name="Kyndt J."/>
        </authorList>
    </citation>
    <scope>NUCLEOTIDE SEQUENCE [LARGE SCALE GENOMIC DNA]</scope>
    <source>
        <strain evidence="9 10">DSM 15113</strain>
    </source>
</reference>
<evidence type="ECO:0000313" key="10">
    <source>
        <dbReference type="Proteomes" id="UP000324065"/>
    </source>
</evidence>